<feature type="compositionally biased region" description="Low complexity" evidence="1">
    <location>
        <begin position="566"/>
        <end position="577"/>
    </location>
</feature>
<feature type="compositionally biased region" description="Low complexity" evidence="1">
    <location>
        <begin position="316"/>
        <end position="339"/>
    </location>
</feature>
<organism evidence="2 3">
    <name type="scientific">Streptomyces buecherae</name>
    <dbReference type="NCBI Taxonomy" id="2763006"/>
    <lineage>
        <taxon>Bacteria</taxon>
        <taxon>Bacillati</taxon>
        <taxon>Actinomycetota</taxon>
        <taxon>Actinomycetes</taxon>
        <taxon>Kitasatosporales</taxon>
        <taxon>Streptomycetaceae</taxon>
        <taxon>Streptomyces</taxon>
    </lineage>
</organism>
<feature type="compositionally biased region" description="Low complexity" evidence="1">
    <location>
        <begin position="140"/>
        <end position="150"/>
    </location>
</feature>
<feature type="compositionally biased region" description="Low complexity" evidence="1">
    <location>
        <begin position="428"/>
        <end position="441"/>
    </location>
</feature>
<evidence type="ECO:0000256" key="1">
    <source>
        <dbReference type="SAM" id="MobiDB-lite"/>
    </source>
</evidence>
<name>A0A7H8NG44_9ACTN</name>
<accession>A0A7H8NG44</accession>
<dbReference type="AlphaFoldDB" id="A0A7H8NG44"/>
<feature type="compositionally biased region" description="Basic and acidic residues" evidence="1">
    <location>
        <begin position="251"/>
        <end position="260"/>
    </location>
</feature>
<dbReference type="Proteomes" id="UP000509303">
    <property type="component" value="Chromosome"/>
</dbReference>
<feature type="compositionally biased region" description="Low complexity" evidence="1">
    <location>
        <begin position="16"/>
        <end position="37"/>
    </location>
</feature>
<feature type="region of interest" description="Disordered" evidence="1">
    <location>
        <begin position="1"/>
        <end position="512"/>
    </location>
</feature>
<gene>
    <name evidence="2" type="ORF">HUT08_32365</name>
</gene>
<feature type="region of interest" description="Disordered" evidence="1">
    <location>
        <begin position="529"/>
        <end position="612"/>
    </location>
</feature>
<feature type="compositionally biased region" description="Low complexity" evidence="1">
    <location>
        <begin position="102"/>
        <end position="125"/>
    </location>
</feature>
<dbReference type="RefSeq" id="WP_176165172.1">
    <property type="nucleotide sequence ID" value="NZ_CP054929.1"/>
</dbReference>
<reference evidence="2 3" key="1">
    <citation type="submission" date="2020-06" db="EMBL/GenBank/DDBJ databases">
        <title>Genome mining for natural products.</title>
        <authorList>
            <person name="Zhang B."/>
            <person name="Shi J."/>
            <person name="Ge H."/>
        </authorList>
    </citation>
    <scope>NUCLEOTIDE SEQUENCE [LARGE SCALE GENOMIC DNA]</scope>
    <source>
        <strain evidence="2 3">NA00687</strain>
    </source>
</reference>
<feature type="compositionally biased region" description="Low complexity" evidence="1">
    <location>
        <begin position="385"/>
        <end position="410"/>
    </location>
</feature>
<feature type="compositionally biased region" description="Low complexity" evidence="1">
    <location>
        <begin position="500"/>
        <end position="512"/>
    </location>
</feature>
<sequence length="640" mass="63032">MLPVRTSAPSDQHGEPATAPPATTARPVSTARPAAEAGGPGRDAGVSGRDAGASVTRPPLGVPMASLPATAVPLTPGASMAHAPMAGALPVVRPRTADPVERPAGSPGRAAGPAPGPAASAPTTPQARGRARGAPSVPDGAARPRANNPTAPTPRRPGPRTGLGAPLSSLPPSADLSAPVQRAAKPGSRTESQRAPERSPNTAPPTGAPAPASPSPAAPAPTAPPARSPRPGAEATTSGYAPLLGGVGPRQDGEVRREGPRTYGVTMSPTLVQRVVAPVPTAPASRLARSAASTTVAPGAPHGPGGRAVGEERTGPDAGRPATRGAAPSAAPRAGGRAPLVTARPVPRAGGASGGVGEPVPRALPTTHLSTARLLASRPLVPGIRATAEATPPRATRPVVAPRWPRATPPLTDQATGPPRQPAPHAPPVAGAPAPVQRAPATSTRPGHGTAGTATFVDAPGAPSPPGAPPLVRPSAPVVRPGTTAASVGLASVGPLPVTAPGAEPGAARPPVGNAPVVPVRAVPRAAVGPPVLAHRPPTPSTATVRPPGAPVIQRAPGGPTEGATPDGHPPGVAAPHPARPTERGEGAAQQAAAHQKAAPPPGPDMDELARRLLDPVARLLRTELRRGRERAGRPFDGRR</sequence>
<evidence type="ECO:0000313" key="3">
    <source>
        <dbReference type="Proteomes" id="UP000509303"/>
    </source>
</evidence>
<feature type="compositionally biased region" description="Pro residues" evidence="1">
    <location>
        <begin position="462"/>
        <end position="472"/>
    </location>
</feature>
<feature type="compositionally biased region" description="Low complexity" evidence="1">
    <location>
        <begin position="588"/>
        <end position="598"/>
    </location>
</feature>
<evidence type="ECO:0008006" key="4">
    <source>
        <dbReference type="Google" id="ProtNLM"/>
    </source>
</evidence>
<feature type="compositionally biased region" description="Low complexity" evidence="1">
    <location>
        <begin position="159"/>
        <end position="179"/>
    </location>
</feature>
<feature type="compositionally biased region" description="Low complexity" evidence="1">
    <location>
        <begin position="282"/>
        <end position="300"/>
    </location>
</feature>
<proteinExistence type="predicted"/>
<protein>
    <recommendedName>
        <fullName evidence="4">Syndecan 1</fullName>
    </recommendedName>
</protein>
<evidence type="ECO:0000313" key="2">
    <source>
        <dbReference type="EMBL" id="QKW53467.1"/>
    </source>
</evidence>
<keyword evidence="3" id="KW-1185">Reference proteome</keyword>
<dbReference type="EMBL" id="CP054929">
    <property type="protein sequence ID" value="QKW53467.1"/>
    <property type="molecule type" value="Genomic_DNA"/>
</dbReference>
<feature type="compositionally biased region" description="Pro residues" evidence="1">
    <location>
        <begin position="202"/>
        <end position="228"/>
    </location>
</feature>